<dbReference type="AlphaFoldDB" id="A0AAE1BAD0"/>
<dbReference type="Proteomes" id="UP001283361">
    <property type="component" value="Unassembled WGS sequence"/>
</dbReference>
<reference evidence="1" key="1">
    <citation type="journal article" date="2023" name="G3 (Bethesda)">
        <title>A reference genome for the long-term kleptoplast-retaining sea slug Elysia crispata morphotype clarki.</title>
        <authorList>
            <person name="Eastman K.E."/>
            <person name="Pendleton A.L."/>
            <person name="Shaikh M.A."/>
            <person name="Suttiyut T."/>
            <person name="Ogas R."/>
            <person name="Tomko P."/>
            <person name="Gavelis G."/>
            <person name="Widhalm J.R."/>
            <person name="Wisecaver J.H."/>
        </authorList>
    </citation>
    <scope>NUCLEOTIDE SEQUENCE</scope>
    <source>
        <strain evidence="1">ECLA1</strain>
    </source>
</reference>
<dbReference type="EMBL" id="JAWDGP010000241">
    <property type="protein sequence ID" value="KAK3802369.1"/>
    <property type="molecule type" value="Genomic_DNA"/>
</dbReference>
<protein>
    <submittedName>
        <fullName evidence="1">Uncharacterized protein</fullName>
    </submittedName>
</protein>
<proteinExistence type="predicted"/>
<sequence length="134" mass="14312">MDRPVPQRRLSLINNALVLPTPPLLQRPSEALPVAETSEEASTMYTLIFRASLSGTSEASVVSRGQDSGEIIQMIATCGVRMARRWPGVAGSTNRNSVGGHVEAACEAADESLRAERFTQVGLISIVPTILLVP</sequence>
<comment type="caution">
    <text evidence="1">The sequence shown here is derived from an EMBL/GenBank/DDBJ whole genome shotgun (WGS) entry which is preliminary data.</text>
</comment>
<name>A0AAE1BAD0_9GAST</name>
<accession>A0AAE1BAD0</accession>
<gene>
    <name evidence="1" type="ORF">RRG08_034515</name>
</gene>
<evidence type="ECO:0000313" key="2">
    <source>
        <dbReference type="Proteomes" id="UP001283361"/>
    </source>
</evidence>
<evidence type="ECO:0000313" key="1">
    <source>
        <dbReference type="EMBL" id="KAK3802369.1"/>
    </source>
</evidence>
<organism evidence="1 2">
    <name type="scientific">Elysia crispata</name>
    <name type="common">lettuce slug</name>
    <dbReference type="NCBI Taxonomy" id="231223"/>
    <lineage>
        <taxon>Eukaryota</taxon>
        <taxon>Metazoa</taxon>
        <taxon>Spiralia</taxon>
        <taxon>Lophotrochozoa</taxon>
        <taxon>Mollusca</taxon>
        <taxon>Gastropoda</taxon>
        <taxon>Heterobranchia</taxon>
        <taxon>Euthyneura</taxon>
        <taxon>Panpulmonata</taxon>
        <taxon>Sacoglossa</taxon>
        <taxon>Placobranchoidea</taxon>
        <taxon>Plakobranchidae</taxon>
        <taxon>Elysia</taxon>
    </lineage>
</organism>
<keyword evidence="2" id="KW-1185">Reference proteome</keyword>